<dbReference type="PANTHER" id="PTHR45948:SF2">
    <property type="entry name" value="DUAL SPECIFICITY PROTEIN PHOSPHATASE"/>
    <property type="match status" value="1"/>
</dbReference>
<organism evidence="6 7">
    <name type="scientific">Megaselia scalaris</name>
    <name type="common">Humpbacked fly</name>
    <name type="synonym">Phora scalaris</name>
    <dbReference type="NCBI Taxonomy" id="36166"/>
    <lineage>
        <taxon>Eukaryota</taxon>
        <taxon>Metazoa</taxon>
        <taxon>Ecdysozoa</taxon>
        <taxon>Arthropoda</taxon>
        <taxon>Hexapoda</taxon>
        <taxon>Insecta</taxon>
        <taxon>Pterygota</taxon>
        <taxon>Neoptera</taxon>
        <taxon>Endopterygota</taxon>
        <taxon>Diptera</taxon>
        <taxon>Brachycera</taxon>
        <taxon>Muscomorpha</taxon>
        <taxon>Platypezoidea</taxon>
        <taxon>Phoridae</taxon>
        <taxon>Megaseliini</taxon>
        <taxon>Megaselia</taxon>
    </lineage>
</organism>
<dbReference type="InterPro" id="IPR029021">
    <property type="entry name" value="Prot-tyrosine_phosphatase-like"/>
</dbReference>
<dbReference type="HOGENOM" id="CLU_212904_0_0_1"/>
<dbReference type="GO" id="GO:0007165">
    <property type="term" value="P:signal transduction"/>
    <property type="evidence" value="ECO:0007669"/>
    <property type="project" value="TreeGrafter"/>
</dbReference>
<reference evidence="7" key="1">
    <citation type="submission" date="2013-02" db="EMBL/GenBank/DDBJ databases">
        <authorList>
            <person name="Hughes D."/>
        </authorList>
    </citation>
    <scope>NUCLEOTIDE SEQUENCE</scope>
    <source>
        <strain>Durham</strain>
        <strain evidence="7">NC isolate 2 -- Noor lab</strain>
    </source>
</reference>
<dbReference type="GO" id="GO:0004722">
    <property type="term" value="F:protein serine/threonine phosphatase activity"/>
    <property type="evidence" value="ECO:0007669"/>
    <property type="project" value="UniProtKB-EC"/>
</dbReference>
<proteinExistence type="inferred from homology"/>
<dbReference type="STRING" id="36166.T1H033"/>
<keyword evidence="7" id="KW-1185">Reference proteome</keyword>
<dbReference type="EnsemblMetazoa" id="MESCA009499-RA">
    <property type="protein sequence ID" value="MESCA009499-PA"/>
    <property type="gene ID" value="MESCA009499"/>
</dbReference>
<name>T1H033_MEGSC</name>
<evidence type="ECO:0000256" key="2">
    <source>
        <dbReference type="ARBA" id="ARBA00022801"/>
    </source>
</evidence>
<comment type="similarity">
    <text evidence="1">Belongs to the protein-tyrosine phosphatase family. Non-receptor class dual specificity subfamily.</text>
</comment>
<dbReference type="EMBL" id="CAQQ02007620">
    <property type="status" value="NOT_ANNOTATED_CDS"/>
    <property type="molecule type" value="Genomic_DNA"/>
</dbReference>
<dbReference type="AlphaFoldDB" id="T1H033"/>
<evidence type="ECO:0000256" key="1">
    <source>
        <dbReference type="ARBA" id="ARBA00008601"/>
    </source>
</evidence>
<dbReference type="Gene3D" id="3.90.190.10">
    <property type="entry name" value="Protein tyrosine phosphatase superfamily"/>
    <property type="match status" value="1"/>
</dbReference>
<protein>
    <submittedName>
        <fullName evidence="6">Uncharacterized protein</fullName>
    </submittedName>
</protein>
<evidence type="ECO:0000313" key="7">
    <source>
        <dbReference type="Proteomes" id="UP000015102"/>
    </source>
</evidence>
<comment type="catalytic activity">
    <reaction evidence="5">
        <text>O-phospho-L-threonyl-[protein] + H2O = L-threonyl-[protein] + phosphate</text>
        <dbReference type="Rhea" id="RHEA:47004"/>
        <dbReference type="Rhea" id="RHEA-COMP:11060"/>
        <dbReference type="Rhea" id="RHEA-COMP:11605"/>
        <dbReference type="ChEBI" id="CHEBI:15377"/>
        <dbReference type="ChEBI" id="CHEBI:30013"/>
        <dbReference type="ChEBI" id="CHEBI:43474"/>
        <dbReference type="ChEBI" id="CHEBI:61977"/>
        <dbReference type="EC" id="3.1.3.16"/>
    </reaction>
</comment>
<evidence type="ECO:0000256" key="4">
    <source>
        <dbReference type="ARBA" id="ARBA00047761"/>
    </source>
</evidence>
<keyword evidence="3" id="KW-0904">Protein phosphatase</keyword>
<accession>T1H033</accession>
<dbReference type="GO" id="GO:0004725">
    <property type="term" value="F:protein tyrosine phosphatase activity"/>
    <property type="evidence" value="ECO:0007669"/>
    <property type="project" value="TreeGrafter"/>
</dbReference>
<dbReference type="GO" id="GO:0005829">
    <property type="term" value="C:cytosol"/>
    <property type="evidence" value="ECO:0007669"/>
    <property type="project" value="TreeGrafter"/>
</dbReference>
<comment type="catalytic activity">
    <reaction evidence="4">
        <text>O-phospho-L-seryl-[protein] + H2O = L-seryl-[protein] + phosphate</text>
        <dbReference type="Rhea" id="RHEA:20629"/>
        <dbReference type="Rhea" id="RHEA-COMP:9863"/>
        <dbReference type="Rhea" id="RHEA-COMP:11604"/>
        <dbReference type="ChEBI" id="CHEBI:15377"/>
        <dbReference type="ChEBI" id="CHEBI:29999"/>
        <dbReference type="ChEBI" id="CHEBI:43474"/>
        <dbReference type="ChEBI" id="CHEBI:83421"/>
        <dbReference type="EC" id="3.1.3.16"/>
    </reaction>
</comment>
<evidence type="ECO:0000256" key="3">
    <source>
        <dbReference type="ARBA" id="ARBA00022912"/>
    </source>
</evidence>
<dbReference type="Proteomes" id="UP000015102">
    <property type="component" value="Unassembled WGS sequence"/>
</dbReference>
<keyword evidence="2" id="KW-0378">Hydrolase</keyword>
<sequence length="46" mass="5205">MGNGMNKILPGLYIGNYRDSKDKKQLESFNITHILSIHDYPGKLIA</sequence>
<evidence type="ECO:0000313" key="6">
    <source>
        <dbReference type="EnsemblMetazoa" id="MESCA009499-PA"/>
    </source>
</evidence>
<dbReference type="PANTHER" id="PTHR45948">
    <property type="entry name" value="DUAL SPECIFICITY PROTEIN PHOSPHATASE DDB_G0269404-RELATED"/>
    <property type="match status" value="1"/>
</dbReference>
<dbReference type="SUPFAM" id="SSF52799">
    <property type="entry name" value="(Phosphotyrosine protein) phosphatases II"/>
    <property type="match status" value="1"/>
</dbReference>
<evidence type="ECO:0000256" key="5">
    <source>
        <dbReference type="ARBA" id="ARBA00048336"/>
    </source>
</evidence>
<reference evidence="6" key="2">
    <citation type="submission" date="2015-06" db="UniProtKB">
        <authorList>
            <consortium name="EnsemblMetazoa"/>
        </authorList>
    </citation>
    <scope>IDENTIFICATION</scope>
</reference>